<proteinExistence type="predicted"/>
<reference evidence="1 2" key="1">
    <citation type="journal article" date="2020" name="Microb. Genom.">
        <title>Genetic diversity of clinical and environmental Mucorales isolates obtained from an investigation of mucormycosis cases among solid organ transplant recipients.</title>
        <authorList>
            <person name="Nguyen M.H."/>
            <person name="Kaul D."/>
            <person name="Muto C."/>
            <person name="Cheng S.J."/>
            <person name="Richter R.A."/>
            <person name="Bruno V.M."/>
            <person name="Liu G."/>
            <person name="Beyhan S."/>
            <person name="Sundermann A.J."/>
            <person name="Mounaud S."/>
            <person name="Pasculle A.W."/>
            <person name="Nierman W.C."/>
            <person name="Driscoll E."/>
            <person name="Cumbie R."/>
            <person name="Clancy C.J."/>
            <person name="Dupont C.L."/>
        </authorList>
    </citation>
    <scope>NUCLEOTIDE SEQUENCE [LARGE SCALE GENOMIC DNA]</scope>
    <source>
        <strain evidence="1 2">GL24</strain>
    </source>
</reference>
<evidence type="ECO:0000313" key="2">
    <source>
        <dbReference type="Proteomes" id="UP000740926"/>
    </source>
</evidence>
<protein>
    <submittedName>
        <fullName evidence="1">Uncharacterized protein</fullName>
    </submittedName>
</protein>
<comment type="caution">
    <text evidence="1">The sequence shown here is derived from an EMBL/GenBank/DDBJ whole genome shotgun (WGS) entry which is preliminary data.</text>
</comment>
<evidence type="ECO:0000313" key="1">
    <source>
        <dbReference type="EMBL" id="KAG1537330.1"/>
    </source>
</evidence>
<accession>A0A9P7C5X5</accession>
<organism evidence="1 2">
    <name type="scientific">Rhizopus delemar</name>
    <dbReference type="NCBI Taxonomy" id="936053"/>
    <lineage>
        <taxon>Eukaryota</taxon>
        <taxon>Fungi</taxon>
        <taxon>Fungi incertae sedis</taxon>
        <taxon>Mucoromycota</taxon>
        <taxon>Mucoromycotina</taxon>
        <taxon>Mucoromycetes</taxon>
        <taxon>Mucorales</taxon>
        <taxon>Mucorineae</taxon>
        <taxon>Rhizopodaceae</taxon>
        <taxon>Rhizopus</taxon>
    </lineage>
</organism>
<dbReference type="AlphaFoldDB" id="A0A9P7C5X5"/>
<dbReference type="Proteomes" id="UP000740926">
    <property type="component" value="Unassembled WGS sequence"/>
</dbReference>
<dbReference type="EMBL" id="JAANIU010007588">
    <property type="protein sequence ID" value="KAG1537330.1"/>
    <property type="molecule type" value="Genomic_DNA"/>
</dbReference>
<gene>
    <name evidence="1" type="ORF">G6F50_014886</name>
</gene>
<keyword evidence="2" id="KW-1185">Reference proteome</keyword>
<name>A0A9P7C5X5_9FUNG</name>
<sequence length="138" mass="14657">MAVAALVEAHLQPCGLVAAAQHAHGLGSEELAFVLHARLQRHQRGVIGHAIHLHVVGLDRSGLRIGQARGPLRIIAEQQQPFAGLVQPPDRCDPRQAGTIKAAIHGVAAALILHGGHHSARLVEHQHTPALDSTRARP</sequence>